<dbReference type="EMBL" id="PDJG01000001">
    <property type="protein sequence ID" value="PFG32752.1"/>
    <property type="molecule type" value="Genomic_DNA"/>
</dbReference>
<accession>A0A2A9E3E3</accession>
<feature type="transmembrane region" description="Helical" evidence="1">
    <location>
        <begin position="89"/>
        <end position="113"/>
    </location>
</feature>
<feature type="transmembrane region" description="Helical" evidence="1">
    <location>
        <begin position="58"/>
        <end position="77"/>
    </location>
</feature>
<keyword evidence="1" id="KW-0812">Transmembrane</keyword>
<keyword evidence="1" id="KW-0472">Membrane</keyword>
<dbReference type="AlphaFoldDB" id="A0A2A9E3E3"/>
<gene>
    <name evidence="2" type="ORF">ATL42_0600</name>
</gene>
<sequence>MGDADVATGQGTSGAHDEDPDALLASVAGPMIQILGLFLTVGAFLAWRGGTDVELPTVALVLAGVVVVVGAAFAWRGDALLGFVVSGRLVVVTSVFVVLTALVLAAVVLLPAVHLTLSTVPVAIVGVVSLVGPMVEAGQHRRSTRGRARAGARAPAPDRLFNVVLGFLVWQIPLAAVLLVGGLWLADVTG</sequence>
<comment type="caution">
    <text evidence="2">The sequence shown here is derived from an EMBL/GenBank/DDBJ whole genome shotgun (WGS) entry which is preliminary data.</text>
</comment>
<protein>
    <submittedName>
        <fullName evidence="2">Uncharacterized protein</fullName>
    </submittedName>
</protein>
<keyword evidence="1" id="KW-1133">Transmembrane helix</keyword>
<evidence type="ECO:0000313" key="2">
    <source>
        <dbReference type="EMBL" id="PFG32752.1"/>
    </source>
</evidence>
<dbReference type="RefSeq" id="WP_098454075.1">
    <property type="nucleotide sequence ID" value="NZ_PDJG01000001.1"/>
</dbReference>
<feature type="transmembrane region" description="Helical" evidence="1">
    <location>
        <begin position="119"/>
        <end position="139"/>
    </location>
</feature>
<name>A0A2A9E3E3_9MICO</name>
<evidence type="ECO:0000256" key="1">
    <source>
        <dbReference type="SAM" id="Phobius"/>
    </source>
</evidence>
<feature type="transmembrane region" description="Helical" evidence="1">
    <location>
        <begin position="22"/>
        <end position="46"/>
    </location>
</feature>
<proteinExistence type="predicted"/>
<feature type="transmembrane region" description="Helical" evidence="1">
    <location>
        <begin position="160"/>
        <end position="186"/>
    </location>
</feature>
<keyword evidence="3" id="KW-1185">Reference proteome</keyword>
<organism evidence="2 3">
    <name type="scientific">Sanguibacter antarcticus</name>
    <dbReference type="NCBI Taxonomy" id="372484"/>
    <lineage>
        <taxon>Bacteria</taxon>
        <taxon>Bacillati</taxon>
        <taxon>Actinomycetota</taxon>
        <taxon>Actinomycetes</taxon>
        <taxon>Micrococcales</taxon>
        <taxon>Sanguibacteraceae</taxon>
        <taxon>Sanguibacter</taxon>
    </lineage>
</organism>
<evidence type="ECO:0000313" key="3">
    <source>
        <dbReference type="Proteomes" id="UP000225548"/>
    </source>
</evidence>
<reference evidence="2 3" key="1">
    <citation type="submission" date="2017-10" db="EMBL/GenBank/DDBJ databases">
        <title>Sequencing the genomes of 1000 actinobacteria strains.</title>
        <authorList>
            <person name="Klenk H.-P."/>
        </authorList>
    </citation>
    <scope>NUCLEOTIDE SEQUENCE [LARGE SCALE GENOMIC DNA]</scope>
    <source>
        <strain evidence="2 3">DSM 18966</strain>
    </source>
</reference>
<dbReference type="Proteomes" id="UP000225548">
    <property type="component" value="Unassembled WGS sequence"/>
</dbReference>